<dbReference type="PROSITE" id="PS50005">
    <property type="entry name" value="TPR"/>
    <property type="match status" value="1"/>
</dbReference>
<dbReference type="KEGG" id="kyr:CVV65_10230"/>
<keyword evidence="5" id="KW-1185">Reference proteome</keyword>
<evidence type="ECO:0000256" key="2">
    <source>
        <dbReference type="SAM" id="MobiDB-lite"/>
    </source>
</evidence>
<evidence type="ECO:0000313" key="4">
    <source>
        <dbReference type="EMBL" id="ATY85257.1"/>
    </source>
</evidence>
<dbReference type="InterPro" id="IPR011990">
    <property type="entry name" value="TPR-like_helical_dom_sf"/>
</dbReference>
<protein>
    <recommendedName>
        <fullName evidence="3">Glycosyltransferase 2-like domain-containing protein</fullName>
    </recommendedName>
</protein>
<dbReference type="PANTHER" id="PTHR43630:SF2">
    <property type="entry name" value="GLYCOSYLTRANSFERASE"/>
    <property type="match status" value="1"/>
</dbReference>
<dbReference type="InterPro" id="IPR001173">
    <property type="entry name" value="Glyco_trans_2-like"/>
</dbReference>
<feature type="domain" description="Glycosyltransferase 2-like" evidence="3">
    <location>
        <begin position="6"/>
        <end position="126"/>
    </location>
</feature>
<evidence type="ECO:0000313" key="5">
    <source>
        <dbReference type="Proteomes" id="UP000231932"/>
    </source>
</evidence>
<dbReference type="SUPFAM" id="SSF53448">
    <property type="entry name" value="Nucleotide-diphospho-sugar transferases"/>
    <property type="match status" value="1"/>
</dbReference>
<name>A0A2K8N8W1_9BACL</name>
<dbReference type="OrthoDB" id="9815923at2"/>
<feature type="region of interest" description="Disordered" evidence="2">
    <location>
        <begin position="374"/>
        <end position="397"/>
    </location>
</feature>
<proteinExistence type="predicted"/>
<reference evidence="5" key="1">
    <citation type="submission" date="2017-11" db="EMBL/GenBank/DDBJ databases">
        <title>Complete Genome Sequence of Kyrpidia sp. Strain EA-1, a thermophilic, hydrogen-oxidizing Bacterium, isolated from the Azores.</title>
        <authorList>
            <person name="Reiner J.E."/>
            <person name="Lapp C.J."/>
            <person name="Bunk B."/>
            <person name="Gescher J."/>
        </authorList>
    </citation>
    <scope>NUCLEOTIDE SEQUENCE [LARGE SCALE GENOMIC DNA]</scope>
    <source>
        <strain evidence="5">EA-1</strain>
    </source>
</reference>
<evidence type="ECO:0000256" key="1">
    <source>
        <dbReference type="PROSITE-ProRule" id="PRU00339"/>
    </source>
</evidence>
<sequence length="517" mass="58040">MPFDISLCMIVRNEEDFLPRCLTSVAPYVSEIIMVDTGSTDRTREIAASFGAKILDIPWADDFSQARNAGLEAARMPWILVMDADETLVPPDSGYLGRLLADRDVKGYFLQILHRIGDGSSGEYVTDAACRLFRNDPQIRFQGVIHEETASAIRAAYGDGIRFSDLVLWHEGYVDEVIRRRKKNERNERLLKRALAQRPEDPVLLYAWGTEQFQQARYKEALTAFERALESAPVFTGYTSDLVMKTAYCLRELGRRREAAQLLREAAAFYRDFVDLFEWRAILHLDDDRADLALPLLDHCLELGPCDGRYSSASGAGTYRSHFLAGIACERLWLWEEAMDHYQRALQTHPGYEPAGRRLAELKCLFDMNSAQGGNQSVPMNTENPGAPVPPPDRGPADPSIDLLPPRPLHLLGVSREQIATWARQYLSLSSEPTYQEALLAGWLALESDLDTLAAKWFALAAGMYPHRAAPRVGRFLAAVRTFQRLVPDVAARVLPGPLPWALHSRQLLAALSEPPF</sequence>
<dbReference type="InterPro" id="IPR019734">
    <property type="entry name" value="TPR_rpt"/>
</dbReference>
<evidence type="ECO:0000259" key="3">
    <source>
        <dbReference type="Pfam" id="PF00535"/>
    </source>
</evidence>
<accession>A0A2K8N8W1</accession>
<dbReference type="InterPro" id="IPR029044">
    <property type="entry name" value="Nucleotide-diphossugar_trans"/>
</dbReference>
<keyword evidence="1" id="KW-0802">TPR repeat</keyword>
<organism evidence="4 5">
    <name type="scientific">Kyrpidia spormannii</name>
    <dbReference type="NCBI Taxonomy" id="2055160"/>
    <lineage>
        <taxon>Bacteria</taxon>
        <taxon>Bacillati</taxon>
        <taxon>Bacillota</taxon>
        <taxon>Bacilli</taxon>
        <taxon>Bacillales</taxon>
        <taxon>Alicyclobacillaceae</taxon>
        <taxon>Kyrpidia</taxon>
    </lineage>
</organism>
<dbReference type="AlphaFoldDB" id="A0A2K8N8W1"/>
<dbReference type="Gene3D" id="1.25.40.10">
    <property type="entry name" value="Tetratricopeptide repeat domain"/>
    <property type="match status" value="2"/>
</dbReference>
<gene>
    <name evidence="4" type="ORF">CVV65_10230</name>
</gene>
<dbReference type="SUPFAM" id="SSF48452">
    <property type="entry name" value="TPR-like"/>
    <property type="match status" value="1"/>
</dbReference>
<dbReference type="Gene3D" id="3.90.550.10">
    <property type="entry name" value="Spore Coat Polysaccharide Biosynthesis Protein SpsA, Chain A"/>
    <property type="match status" value="1"/>
</dbReference>
<dbReference type="CDD" id="cd02511">
    <property type="entry name" value="Beta4Glucosyltransferase"/>
    <property type="match status" value="1"/>
</dbReference>
<dbReference type="RefSeq" id="WP_100668045.1">
    <property type="nucleotide sequence ID" value="NZ_CP024955.1"/>
</dbReference>
<feature type="compositionally biased region" description="Polar residues" evidence="2">
    <location>
        <begin position="374"/>
        <end position="384"/>
    </location>
</feature>
<dbReference type="Pfam" id="PF00535">
    <property type="entry name" value="Glycos_transf_2"/>
    <property type="match status" value="1"/>
</dbReference>
<dbReference type="PANTHER" id="PTHR43630">
    <property type="entry name" value="POLY-BETA-1,6-N-ACETYL-D-GLUCOSAMINE SYNTHASE"/>
    <property type="match status" value="1"/>
</dbReference>
<dbReference type="SMART" id="SM00028">
    <property type="entry name" value="TPR"/>
    <property type="match status" value="3"/>
</dbReference>
<dbReference type="Proteomes" id="UP000231932">
    <property type="component" value="Chromosome"/>
</dbReference>
<dbReference type="EMBL" id="CP024955">
    <property type="protein sequence ID" value="ATY85257.1"/>
    <property type="molecule type" value="Genomic_DNA"/>
</dbReference>
<feature type="repeat" description="TPR" evidence="1">
    <location>
        <begin position="202"/>
        <end position="235"/>
    </location>
</feature>